<feature type="compositionally biased region" description="Acidic residues" evidence="1">
    <location>
        <begin position="242"/>
        <end position="252"/>
    </location>
</feature>
<dbReference type="EMBL" id="FUEG01000005">
    <property type="protein sequence ID" value="SJL05069.1"/>
    <property type="molecule type" value="Genomic_DNA"/>
</dbReference>
<sequence>MTRLAPSHQSSIPGKGPLETAAILAGQLKCRIDITGGVCVGDILGKQVNSVLNEGAKQVLSCQRLPWFPCSGQALSILSKAGDWTAQLHCPAKIRPPLNDAEDVARSEGGVPRMGRRDKISPVMDMALERWRSAWSDLAFRHLGCRPMMMMTSVAVTLTVRVIANRRIPSTMNEHQMHRHKDYDTSTTRSCHGATRDTHRRLWSLVLVEKYHGSQPSSLQSTPKAKAVPMPKAKPRLAPGCDVEDDTSPTEV</sequence>
<protein>
    <submittedName>
        <fullName evidence="2">Uncharacterized protein</fullName>
    </submittedName>
</protein>
<organism evidence="2 3">
    <name type="scientific">Armillaria ostoyae</name>
    <name type="common">Armillaria root rot fungus</name>
    <dbReference type="NCBI Taxonomy" id="47428"/>
    <lineage>
        <taxon>Eukaryota</taxon>
        <taxon>Fungi</taxon>
        <taxon>Dikarya</taxon>
        <taxon>Basidiomycota</taxon>
        <taxon>Agaricomycotina</taxon>
        <taxon>Agaricomycetes</taxon>
        <taxon>Agaricomycetidae</taxon>
        <taxon>Agaricales</taxon>
        <taxon>Marasmiineae</taxon>
        <taxon>Physalacriaceae</taxon>
        <taxon>Armillaria</taxon>
    </lineage>
</organism>
<keyword evidence="3" id="KW-1185">Reference proteome</keyword>
<reference evidence="3" key="1">
    <citation type="journal article" date="2017" name="Nat. Ecol. Evol.">
        <title>Genome expansion and lineage-specific genetic innovations in the forest pathogenic fungi Armillaria.</title>
        <authorList>
            <person name="Sipos G."/>
            <person name="Prasanna A.N."/>
            <person name="Walter M.C."/>
            <person name="O'Connor E."/>
            <person name="Balint B."/>
            <person name="Krizsan K."/>
            <person name="Kiss B."/>
            <person name="Hess J."/>
            <person name="Varga T."/>
            <person name="Slot J."/>
            <person name="Riley R."/>
            <person name="Boka B."/>
            <person name="Rigling D."/>
            <person name="Barry K."/>
            <person name="Lee J."/>
            <person name="Mihaltcheva S."/>
            <person name="LaButti K."/>
            <person name="Lipzen A."/>
            <person name="Waldron R."/>
            <person name="Moloney N.M."/>
            <person name="Sperisen C."/>
            <person name="Kredics L."/>
            <person name="Vagvoelgyi C."/>
            <person name="Patrignani A."/>
            <person name="Fitzpatrick D."/>
            <person name="Nagy I."/>
            <person name="Doyle S."/>
            <person name="Anderson J.B."/>
            <person name="Grigoriev I.V."/>
            <person name="Gueldener U."/>
            <person name="Muensterkoetter M."/>
            <person name="Nagy L.G."/>
        </authorList>
    </citation>
    <scope>NUCLEOTIDE SEQUENCE [LARGE SCALE GENOMIC DNA]</scope>
    <source>
        <strain evidence="3">C18/9</strain>
    </source>
</reference>
<dbReference type="AlphaFoldDB" id="A0A284R8N9"/>
<feature type="region of interest" description="Disordered" evidence="1">
    <location>
        <begin position="173"/>
        <end position="195"/>
    </location>
</feature>
<name>A0A284R8N9_ARMOS</name>
<evidence type="ECO:0000256" key="1">
    <source>
        <dbReference type="SAM" id="MobiDB-lite"/>
    </source>
</evidence>
<gene>
    <name evidence="2" type="ORF">ARMOST_08441</name>
</gene>
<accession>A0A284R8N9</accession>
<evidence type="ECO:0000313" key="3">
    <source>
        <dbReference type="Proteomes" id="UP000219338"/>
    </source>
</evidence>
<proteinExistence type="predicted"/>
<dbReference type="Proteomes" id="UP000219338">
    <property type="component" value="Unassembled WGS sequence"/>
</dbReference>
<evidence type="ECO:0000313" key="2">
    <source>
        <dbReference type="EMBL" id="SJL05069.1"/>
    </source>
</evidence>
<feature type="region of interest" description="Disordered" evidence="1">
    <location>
        <begin position="214"/>
        <end position="252"/>
    </location>
</feature>